<protein>
    <recommendedName>
        <fullName evidence="3">Rab3 GTPase-activating protein catalytic subunit</fullName>
    </recommendedName>
</protein>
<gene>
    <name evidence="1" type="ORF">SVUK_LOCUS12423</name>
</gene>
<evidence type="ECO:0000313" key="1">
    <source>
        <dbReference type="EMBL" id="VDM77425.1"/>
    </source>
</evidence>
<feature type="non-terminal residue" evidence="1">
    <location>
        <position position="207"/>
    </location>
</feature>
<dbReference type="EMBL" id="UYYB01099199">
    <property type="protein sequence ID" value="VDM77425.1"/>
    <property type="molecule type" value="Genomic_DNA"/>
</dbReference>
<reference evidence="1 2" key="1">
    <citation type="submission" date="2018-11" db="EMBL/GenBank/DDBJ databases">
        <authorList>
            <consortium name="Pathogen Informatics"/>
        </authorList>
    </citation>
    <scope>NUCLEOTIDE SEQUENCE [LARGE SCALE GENOMIC DNA]</scope>
</reference>
<keyword evidence="2" id="KW-1185">Reference proteome</keyword>
<dbReference type="Proteomes" id="UP000270094">
    <property type="component" value="Unassembled WGS sequence"/>
</dbReference>
<name>A0A3P7L401_STRVU</name>
<proteinExistence type="predicted"/>
<dbReference type="OrthoDB" id="17346at2759"/>
<evidence type="ECO:0008006" key="3">
    <source>
        <dbReference type="Google" id="ProtNLM"/>
    </source>
</evidence>
<evidence type="ECO:0000313" key="2">
    <source>
        <dbReference type="Proteomes" id="UP000270094"/>
    </source>
</evidence>
<dbReference type="AlphaFoldDB" id="A0A3P7L401"/>
<organism evidence="1 2">
    <name type="scientific">Strongylus vulgaris</name>
    <name type="common">Blood worm</name>
    <dbReference type="NCBI Taxonomy" id="40348"/>
    <lineage>
        <taxon>Eukaryota</taxon>
        <taxon>Metazoa</taxon>
        <taxon>Ecdysozoa</taxon>
        <taxon>Nematoda</taxon>
        <taxon>Chromadorea</taxon>
        <taxon>Rhabditida</taxon>
        <taxon>Rhabditina</taxon>
        <taxon>Rhabditomorpha</taxon>
        <taxon>Strongyloidea</taxon>
        <taxon>Strongylidae</taxon>
        <taxon>Strongylus</taxon>
    </lineage>
</organism>
<sequence length="207" mass="23501">MEKEGEDEEVFEIDDFTVITELERFGVSIEALVQEWGLIGARPRKKYPKGALRTCSWLSKSSVVNFGESNKLKVAYYYPDLPNETAEELPSGENDAHIASFGFDMSNMETDFVHNSNITTMYGVSEYILVSPDDQVDDAIMTEDQKNLVISAFRVAQHSGSHLRRAQLRHHHLSGLLELFKEHVKCPISLLDANDIRVSVQFDYNVK</sequence>
<accession>A0A3P7L401</accession>